<dbReference type="Proteomes" id="UP000218944">
    <property type="component" value="Unassembled WGS sequence"/>
</dbReference>
<proteinExistence type="inferred from homology"/>
<dbReference type="CDD" id="cd03443">
    <property type="entry name" value="PaaI_thioesterase"/>
    <property type="match status" value="1"/>
</dbReference>
<dbReference type="PANTHER" id="PTHR43240:SF5">
    <property type="entry name" value="1,4-DIHYDROXY-2-NAPHTHOYL-COA THIOESTERASE 1"/>
    <property type="match status" value="1"/>
</dbReference>
<evidence type="ECO:0000256" key="1">
    <source>
        <dbReference type="ARBA" id="ARBA00008324"/>
    </source>
</evidence>
<protein>
    <submittedName>
        <fullName evidence="5">Aromatic compound degradation protein PaaI</fullName>
    </submittedName>
</protein>
<evidence type="ECO:0000259" key="4">
    <source>
        <dbReference type="Pfam" id="PF03061"/>
    </source>
</evidence>
<accession>A0A2A2D4R6</accession>
<evidence type="ECO:0000256" key="2">
    <source>
        <dbReference type="ARBA" id="ARBA00022801"/>
    </source>
</evidence>
<keyword evidence="2" id="KW-0378">Hydrolase</keyword>
<dbReference type="Gene3D" id="3.10.129.10">
    <property type="entry name" value="Hotdog Thioesterase"/>
    <property type="match status" value="1"/>
</dbReference>
<reference evidence="5 6" key="1">
    <citation type="submission" date="2017-08" db="EMBL/GenBank/DDBJ databases">
        <title>Genome sequence of Streptomyces albireticuli NRRL B-1670.</title>
        <authorList>
            <person name="Graham D.E."/>
            <person name="Mahan K.M."/>
            <person name="Klingeman D.M."/>
            <person name="Hettich R.L."/>
            <person name="Parry R.J."/>
            <person name="Spain J.C."/>
        </authorList>
    </citation>
    <scope>NUCLEOTIDE SEQUENCE [LARGE SCALE GENOMIC DNA]</scope>
    <source>
        <strain evidence="5 6">NRRL B-1670</strain>
    </source>
</reference>
<evidence type="ECO:0000313" key="5">
    <source>
        <dbReference type="EMBL" id="PAU46426.1"/>
    </source>
</evidence>
<organism evidence="5 6">
    <name type="scientific">Streptomyces albireticuli</name>
    <dbReference type="NCBI Taxonomy" id="1940"/>
    <lineage>
        <taxon>Bacteria</taxon>
        <taxon>Bacillati</taxon>
        <taxon>Actinomycetota</taxon>
        <taxon>Actinomycetes</taxon>
        <taxon>Kitasatosporales</taxon>
        <taxon>Streptomycetaceae</taxon>
        <taxon>Streptomyces</taxon>
    </lineage>
</organism>
<evidence type="ECO:0000313" key="6">
    <source>
        <dbReference type="Proteomes" id="UP000218944"/>
    </source>
</evidence>
<dbReference type="GO" id="GO:0061522">
    <property type="term" value="F:1,4-dihydroxy-2-naphthoyl-CoA thioesterase activity"/>
    <property type="evidence" value="ECO:0007669"/>
    <property type="project" value="TreeGrafter"/>
</dbReference>
<evidence type="ECO:0000256" key="3">
    <source>
        <dbReference type="SAM" id="MobiDB-lite"/>
    </source>
</evidence>
<gene>
    <name evidence="5" type="ORF">CK936_24075</name>
</gene>
<dbReference type="InterPro" id="IPR003736">
    <property type="entry name" value="PAAI_dom"/>
</dbReference>
<feature type="domain" description="Thioesterase" evidence="4">
    <location>
        <begin position="71"/>
        <end position="147"/>
    </location>
</feature>
<dbReference type="AlphaFoldDB" id="A0A2A2D4R6"/>
<dbReference type="Pfam" id="PF03061">
    <property type="entry name" value="4HBT"/>
    <property type="match status" value="1"/>
</dbReference>
<comment type="caution">
    <text evidence="5">The sequence shown here is derived from an EMBL/GenBank/DDBJ whole genome shotgun (WGS) entry which is preliminary data.</text>
</comment>
<dbReference type="SUPFAM" id="SSF54637">
    <property type="entry name" value="Thioesterase/thiol ester dehydrase-isomerase"/>
    <property type="match status" value="1"/>
</dbReference>
<dbReference type="NCBIfam" id="TIGR00369">
    <property type="entry name" value="unchar_dom_1"/>
    <property type="match status" value="1"/>
</dbReference>
<dbReference type="EMBL" id="NSJV01000455">
    <property type="protein sequence ID" value="PAU46426.1"/>
    <property type="molecule type" value="Genomic_DNA"/>
</dbReference>
<dbReference type="PANTHER" id="PTHR43240">
    <property type="entry name" value="1,4-DIHYDROXY-2-NAPHTHOYL-COA THIOESTERASE 1"/>
    <property type="match status" value="1"/>
</dbReference>
<feature type="region of interest" description="Disordered" evidence="3">
    <location>
        <begin position="1"/>
        <end position="26"/>
    </location>
</feature>
<sequence>MPDSAPGSASGSTPGTASVPTTGGTPPGAAGLAGLLAAMPFASHLGMTLDEATPEVARGSLAWSAERCTVGGALHGGALMTLADAVGAVCAYLNLPAGAGTSTVESKTNFLRAVRSGGVRATARPLHVGGTVVVVQTDLRDDEDRLVGQTTQTQLVLTPKARS</sequence>
<name>A0A2A2D4R6_9ACTN</name>
<dbReference type="GO" id="GO:0005829">
    <property type="term" value="C:cytosol"/>
    <property type="evidence" value="ECO:0007669"/>
    <property type="project" value="TreeGrafter"/>
</dbReference>
<dbReference type="InterPro" id="IPR006683">
    <property type="entry name" value="Thioestr_dom"/>
</dbReference>
<dbReference type="InterPro" id="IPR029069">
    <property type="entry name" value="HotDog_dom_sf"/>
</dbReference>
<comment type="similarity">
    <text evidence="1">Belongs to the thioesterase PaaI family.</text>
</comment>
<keyword evidence="6" id="KW-1185">Reference proteome</keyword>